<dbReference type="AlphaFoldDB" id="A0A8A3PFN0"/>
<evidence type="ECO:0000313" key="3">
    <source>
        <dbReference type="Proteomes" id="UP000672032"/>
    </source>
</evidence>
<dbReference type="OrthoDB" id="4770905at2759"/>
<proteinExistence type="predicted"/>
<feature type="region of interest" description="Disordered" evidence="1">
    <location>
        <begin position="122"/>
        <end position="143"/>
    </location>
</feature>
<sequence length="225" mass="25313">MTTPITSDRVSQHSCPAPREVQAGMVLEIKAQEPRQTAMARNRKTFIRGCVSQSTAMREAEDEAYAVARPTITLRKPRENRTDGMISLPSRFLSVPGTVAISTWPPASAENAMQSMIGTMLGREGSSRHEEDDSTRKERYEPASTRAIPKAWLALKESGRKAGYLNLKPDEKEPPSQMNMNTKVGYEDEATGDDRYEWGMRLQWTVRVDMRPETPMSAWTYLEGV</sequence>
<organism evidence="2 3">
    <name type="scientific">Monilinia vaccinii-corymbosi</name>
    <dbReference type="NCBI Taxonomy" id="61207"/>
    <lineage>
        <taxon>Eukaryota</taxon>
        <taxon>Fungi</taxon>
        <taxon>Dikarya</taxon>
        <taxon>Ascomycota</taxon>
        <taxon>Pezizomycotina</taxon>
        <taxon>Leotiomycetes</taxon>
        <taxon>Helotiales</taxon>
        <taxon>Sclerotiniaceae</taxon>
        <taxon>Monilinia</taxon>
    </lineage>
</organism>
<accession>A0A8A3PFN0</accession>
<evidence type="ECO:0000256" key="1">
    <source>
        <dbReference type="SAM" id="MobiDB-lite"/>
    </source>
</evidence>
<dbReference type="Proteomes" id="UP000672032">
    <property type="component" value="Chromosome 4"/>
</dbReference>
<protein>
    <submittedName>
        <fullName evidence="2">Uncharacterized protein</fullName>
    </submittedName>
</protein>
<dbReference type="EMBL" id="CP063408">
    <property type="protein sequence ID" value="QSZ33869.1"/>
    <property type="molecule type" value="Genomic_DNA"/>
</dbReference>
<keyword evidence="3" id="KW-1185">Reference proteome</keyword>
<evidence type="ECO:0000313" key="2">
    <source>
        <dbReference type="EMBL" id="QSZ33869.1"/>
    </source>
</evidence>
<name>A0A8A3PFN0_9HELO</name>
<reference evidence="2" key="1">
    <citation type="submission" date="2020-10" db="EMBL/GenBank/DDBJ databases">
        <title>Genome Sequence of Monilinia vaccinii-corymbosi Sheds Light on Mummy Berry Disease Infection of Blueberry and Mating Type.</title>
        <authorList>
            <person name="Yow A.G."/>
            <person name="Zhang Y."/>
            <person name="Bansal K."/>
            <person name="Eacker S.M."/>
            <person name="Sullivan S."/>
            <person name="Liachko I."/>
            <person name="Cubeta M.A."/>
            <person name="Rollins J.A."/>
            <person name="Ashrafi H."/>
        </authorList>
    </citation>
    <scope>NUCLEOTIDE SEQUENCE</scope>
    <source>
        <strain evidence="2">RL-1</strain>
    </source>
</reference>
<feature type="compositionally biased region" description="Basic and acidic residues" evidence="1">
    <location>
        <begin position="125"/>
        <end position="141"/>
    </location>
</feature>
<gene>
    <name evidence="2" type="ORF">DSL72_005442</name>
</gene>